<proteinExistence type="predicted"/>
<dbReference type="AlphaFoldDB" id="A0A4D9EB02"/>
<name>A0A4D9EB02_9SAUR</name>
<organism evidence="1 2">
    <name type="scientific">Platysternon megacephalum</name>
    <name type="common">big-headed turtle</name>
    <dbReference type="NCBI Taxonomy" id="55544"/>
    <lineage>
        <taxon>Eukaryota</taxon>
        <taxon>Metazoa</taxon>
        <taxon>Chordata</taxon>
        <taxon>Craniata</taxon>
        <taxon>Vertebrata</taxon>
        <taxon>Euteleostomi</taxon>
        <taxon>Archelosauria</taxon>
        <taxon>Testudinata</taxon>
        <taxon>Testudines</taxon>
        <taxon>Cryptodira</taxon>
        <taxon>Durocryptodira</taxon>
        <taxon>Testudinoidea</taxon>
        <taxon>Platysternidae</taxon>
        <taxon>Platysternon</taxon>
    </lineage>
</organism>
<protein>
    <submittedName>
        <fullName evidence="1">Peptide deformylase, mitochondrial</fullName>
    </submittedName>
</protein>
<accession>A0A4D9EB02</accession>
<evidence type="ECO:0000313" key="2">
    <source>
        <dbReference type="Proteomes" id="UP000297703"/>
    </source>
</evidence>
<evidence type="ECO:0000313" key="1">
    <source>
        <dbReference type="EMBL" id="TFK04912.1"/>
    </source>
</evidence>
<reference evidence="1 2" key="1">
    <citation type="submission" date="2019-04" db="EMBL/GenBank/DDBJ databases">
        <title>Draft genome of the big-headed turtle Platysternon megacephalum.</title>
        <authorList>
            <person name="Gong S."/>
        </authorList>
    </citation>
    <scope>NUCLEOTIDE SEQUENCE [LARGE SCALE GENOMIC DNA]</scope>
    <source>
        <strain evidence="1">DO16091913</strain>
        <tissue evidence="1">Muscle</tissue>
    </source>
</reference>
<reference evidence="1 2" key="2">
    <citation type="submission" date="2019-04" db="EMBL/GenBank/DDBJ databases">
        <title>The genome sequence of big-headed turtle.</title>
        <authorList>
            <person name="Gong S."/>
        </authorList>
    </citation>
    <scope>NUCLEOTIDE SEQUENCE [LARGE SCALE GENOMIC DNA]</scope>
    <source>
        <strain evidence="1">DO16091913</strain>
        <tissue evidence="1">Muscle</tissue>
    </source>
</reference>
<keyword evidence="2" id="KW-1185">Reference proteome</keyword>
<dbReference type="EMBL" id="QXTE01000125">
    <property type="protein sequence ID" value="TFK04912.1"/>
    <property type="molecule type" value="Genomic_DNA"/>
</dbReference>
<sequence length="220" mass="24286">MALATNPRDTNSSFCPASPVGCLGNRSSAFDVTGMVATATGPDCLSLREVTIAMETDWVEREPWCFGGVGREVDGAGPAPWQLQRGGRNQLPKCSRITCLAAQPWCGTGSLALLPFAVTLDYTDDPWVREQGMGVRYGNAVKQQEERQCQRGMEDQRTPEYQRSIMVPDMVEYARVTRGTKASEQYCGVRGVPEALEYQRGTRETRVTMILEIILGLLEL</sequence>
<comment type="caution">
    <text evidence="1">The sequence shown here is derived from an EMBL/GenBank/DDBJ whole genome shotgun (WGS) entry which is preliminary data.</text>
</comment>
<dbReference type="Proteomes" id="UP000297703">
    <property type="component" value="Unassembled WGS sequence"/>
</dbReference>
<gene>
    <name evidence="1" type="ORF">DR999_PMT12525</name>
</gene>